<dbReference type="PANTHER" id="PTHR24148:SF64">
    <property type="entry name" value="HETEROKARYON INCOMPATIBILITY DOMAIN-CONTAINING PROTEIN"/>
    <property type="match status" value="1"/>
</dbReference>
<sequence length="581" mass="66850">MCIGYFYAKYYEVPRYEPLRDDEGGTENDIGVWPRRLLHVPTMTSYEWQPGNRYGRYTSPKYNALSYTWGRFALGIGEKTHVRGLRVNGITWDIPRIDPETHFSVEAFEKVIRQAVKDHMYHNRWSARQRDLRFLWLDIACIDQTFPRWATLEIGRQAAIFGRANRVYVWLSHHQTNGLKSCLSGILSASDKAYPSTDDLRTASPPNVRDFAGDWVQNMTLALHSLLADPYFSSLWTLQEGYLSPGAILMSQEADTIIEKNESSVTLYDLARSLGRIHRRCVTLIEVDSNQRDAFWHLAERIVKSGIGLYIMAQPMVLYGISRYRRTTYPQDRIYGIQQVFDFRLGRTNPSSDPNRSYTLEELEDELGKKLLETWPSMSQLFVHSMIPSIGRGWHMTNESVIPSFGHNGRQVPSGFLRACRLLTADHNGATWGFVKGLSCTFGRMKDAWRELYGYKDNYQHGNVVFCHRIALDEELRAQLPGIPMICPPAGRVQHDLAEAIADLEIGTQLRVILLDGIEPSQNWATYYGILVLFQEKEGTRYWHRLGICQWITVEELDDNEAVPFLRGIGPDWQEVEGLYT</sequence>
<keyword evidence="3" id="KW-1185">Reference proteome</keyword>
<evidence type="ECO:0000313" key="3">
    <source>
        <dbReference type="Proteomes" id="UP000800094"/>
    </source>
</evidence>
<gene>
    <name evidence="2" type="ORF">BU26DRAFT_501041</name>
</gene>
<dbReference type="Proteomes" id="UP000800094">
    <property type="component" value="Unassembled WGS sequence"/>
</dbReference>
<dbReference type="GeneID" id="54579874"/>
<feature type="domain" description="Heterokaryon incompatibility" evidence="1">
    <location>
        <begin position="62"/>
        <end position="240"/>
    </location>
</feature>
<dbReference type="RefSeq" id="XP_033687733.1">
    <property type="nucleotide sequence ID" value="XM_033826544.1"/>
</dbReference>
<name>A0A6A6IQZ0_9PLEO</name>
<evidence type="ECO:0000259" key="1">
    <source>
        <dbReference type="Pfam" id="PF06985"/>
    </source>
</evidence>
<organism evidence="2 3">
    <name type="scientific">Trematosphaeria pertusa</name>
    <dbReference type="NCBI Taxonomy" id="390896"/>
    <lineage>
        <taxon>Eukaryota</taxon>
        <taxon>Fungi</taxon>
        <taxon>Dikarya</taxon>
        <taxon>Ascomycota</taxon>
        <taxon>Pezizomycotina</taxon>
        <taxon>Dothideomycetes</taxon>
        <taxon>Pleosporomycetidae</taxon>
        <taxon>Pleosporales</taxon>
        <taxon>Massarineae</taxon>
        <taxon>Trematosphaeriaceae</taxon>
        <taxon>Trematosphaeria</taxon>
    </lineage>
</organism>
<reference evidence="2" key="1">
    <citation type="journal article" date="2020" name="Stud. Mycol.">
        <title>101 Dothideomycetes genomes: a test case for predicting lifestyles and emergence of pathogens.</title>
        <authorList>
            <person name="Haridas S."/>
            <person name="Albert R."/>
            <person name="Binder M."/>
            <person name="Bloem J."/>
            <person name="Labutti K."/>
            <person name="Salamov A."/>
            <person name="Andreopoulos B."/>
            <person name="Baker S."/>
            <person name="Barry K."/>
            <person name="Bills G."/>
            <person name="Bluhm B."/>
            <person name="Cannon C."/>
            <person name="Castanera R."/>
            <person name="Culley D."/>
            <person name="Daum C."/>
            <person name="Ezra D."/>
            <person name="Gonzalez J."/>
            <person name="Henrissat B."/>
            <person name="Kuo A."/>
            <person name="Liang C."/>
            <person name="Lipzen A."/>
            <person name="Lutzoni F."/>
            <person name="Magnuson J."/>
            <person name="Mondo S."/>
            <person name="Nolan M."/>
            <person name="Ohm R."/>
            <person name="Pangilinan J."/>
            <person name="Park H.-J."/>
            <person name="Ramirez L."/>
            <person name="Alfaro M."/>
            <person name="Sun H."/>
            <person name="Tritt A."/>
            <person name="Yoshinaga Y."/>
            <person name="Zwiers L.-H."/>
            <person name="Turgeon B."/>
            <person name="Goodwin S."/>
            <person name="Spatafora J."/>
            <person name="Crous P."/>
            <person name="Grigoriev I."/>
        </authorList>
    </citation>
    <scope>NUCLEOTIDE SEQUENCE</scope>
    <source>
        <strain evidence="2">CBS 122368</strain>
    </source>
</reference>
<protein>
    <recommendedName>
        <fullName evidence="1">Heterokaryon incompatibility domain-containing protein</fullName>
    </recommendedName>
</protein>
<evidence type="ECO:0000313" key="2">
    <source>
        <dbReference type="EMBL" id="KAF2252729.1"/>
    </source>
</evidence>
<dbReference type="OrthoDB" id="2157530at2759"/>
<accession>A0A6A6IQZ0</accession>
<dbReference type="Pfam" id="PF06985">
    <property type="entry name" value="HET"/>
    <property type="match status" value="1"/>
</dbReference>
<dbReference type="AlphaFoldDB" id="A0A6A6IQZ0"/>
<dbReference type="PANTHER" id="PTHR24148">
    <property type="entry name" value="ANKYRIN REPEAT DOMAIN-CONTAINING PROTEIN 39 HOMOLOG-RELATED"/>
    <property type="match status" value="1"/>
</dbReference>
<proteinExistence type="predicted"/>
<dbReference type="InterPro" id="IPR052895">
    <property type="entry name" value="HetReg/Transcr_Mod"/>
</dbReference>
<dbReference type="InterPro" id="IPR010730">
    <property type="entry name" value="HET"/>
</dbReference>
<dbReference type="EMBL" id="ML987191">
    <property type="protein sequence ID" value="KAF2252729.1"/>
    <property type="molecule type" value="Genomic_DNA"/>
</dbReference>